<organism evidence="7 8">
    <name type="scientific">Triticum urartu</name>
    <name type="common">Red wild einkorn</name>
    <name type="synonym">Crithodium urartu</name>
    <dbReference type="NCBI Taxonomy" id="4572"/>
    <lineage>
        <taxon>Eukaryota</taxon>
        <taxon>Viridiplantae</taxon>
        <taxon>Streptophyta</taxon>
        <taxon>Embryophyta</taxon>
        <taxon>Tracheophyta</taxon>
        <taxon>Spermatophyta</taxon>
        <taxon>Magnoliopsida</taxon>
        <taxon>Liliopsida</taxon>
        <taxon>Poales</taxon>
        <taxon>Poaceae</taxon>
        <taxon>BOP clade</taxon>
        <taxon>Pooideae</taxon>
        <taxon>Triticodae</taxon>
        <taxon>Triticeae</taxon>
        <taxon>Triticinae</taxon>
        <taxon>Triticum</taxon>
    </lineage>
</organism>
<dbReference type="InterPro" id="IPR007527">
    <property type="entry name" value="Znf_SWIM"/>
</dbReference>
<dbReference type="PROSITE" id="PS50966">
    <property type="entry name" value="ZF_SWIM"/>
    <property type="match status" value="1"/>
</dbReference>
<dbReference type="GO" id="GO:0008270">
    <property type="term" value="F:zinc ion binding"/>
    <property type="evidence" value="ECO:0007669"/>
    <property type="project" value="UniProtKB-KW"/>
</dbReference>
<name>A0A8R7Q4E2_TRIUA</name>
<accession>A0A8R7Q4E2</accession>
<feature type="compositionally biased region" description="Basic residues" evidence="5">
    <location>
        <begin position="631"/>
        <end position="645"/>
    </location>
</feature>
<dbReference type="AlphaFoldDB" id="A0A8R7Q4E2"/>
<dbReference type="InterPro" id="IPR018289">
    <property type="entry name" value="MULE_transposase_dom"/>
</dbReference>
<dbReference type="Pfam" id="PF04434">
    <property type="entry name" value="SWIM"/>
    <property type="match status" value="1"/>
</dbReference>
<protein>
    <recommendedName>
        <fullName evidence="6">SWIM-type domain-containing protein</fullName>
    </recommendedName>
</protein>
<evidence type="ECO:0000256" key="4">
    <source>
        <dbReference type="PROSITE-ProRule" id="PRU00325"/>
    </source>
</evidence>
<sequence>MCVQRRVVEYKTRGIISQRTLELKQEQIVMSICLSLDRVAGHYEVVEVALAHNHGVYLPQTFHLMSSQRRISELQAIEIEAVDDSGIRPRHAHDLASRLVGGPMNLSYTPRDHKNHLQSRRQRELAYGQAGSMLKYFQQKQAENPSFQYTLQLDSEEEISTIFWADAKMCIDYAHFGDVIAFDTTFGTNKEYRPFGVFVGFNHFRETVIFGAALLFDETRGSFKWLFEAFVEAHNRKQPRAIFTDQDTAMGLAVGDVFTQAWHGLCTYHIMQNAVKHLCNSKVEDKEEDEEPHILLDFSACMYNIEDKAAFEEAFDIMRNKVDKKKASWLDSIYKLKEKWTECYMRDVFTLGMRSTQLSESFNSDLKKHLKSDFDIIRFLKHFERAVQGKRNKELDAEFEATKKLSRIGMETPMLLQTSEAYTPTIFEAFKSEYRRSMAACSRALDGDNTYVVTIVRANGDLSSELERIVVGDPLEQTASCSCFQFKRTGVLCAHALKVLDLMNIKLLPNHYPLKRWTREAKSGTIQDTKGRDIIEDPKLDAMLRYKFVSHKFHDFASEAASDRECILLVDNALDILAKQVREKLRISRSILSESSNVQPNVQQDEGLLSSARLKKKRFNRKVQRDINLGSRRHASTKRKTQRNL</sequence>
<reference evidence="7" key="2">
    <citation type="submission" date="2018-03" db="EMBL/GenBank/DDBJ databases">
        <title>The Triticum urartu genome reveals the dynamic nature of wheat genome evolution.</title>
        <authorList>
            <person name="Ling H."/>
            <person name="Ma B."/>
            <person name="Shi X."/>
            <person name="Liu H."/>
            <person name="Dong L."/>
            <person name="Sun H."/>
            <person name="Cao Y."/>
            <person name="Gao Q."/>
            <person name="Zheng S."/>
            <person name="Li Y."/>
            <person name="Yu Y."/>
            <person name="Du H."/>
            <person name="Qi M."/>
            <person name="Li Y."/>
            <person name="Yu H."/>
            <person name="Cui Y."/>
            <person name="Wang N."/>
            <person name="Chen C."/>
            <person name="Wu H."/>
            <person name="Zhao Y."/>
            <person name="Zhang J."/>
            <person name="Li Y."/>
            <person name="Zhou W."/>
            <person name="Zhang B."/>
            <person name="Hu W."/>
            <person name="Eijk M."/>
            <person name="Tang J."/>
            <person name="Witsenboer H."/>
            <person name="Zhao S."/>
            <person name="Li Z."/>
            <person name="Zhang A."/>
            <person name="Wang D."/>
            <person name="Liang C."/>
        </authorList>
    </citation>
    <scope>NUCLEOTIDE SEQUENCE [LARGE SCALE GENOMIC DNA]</scope>
    <source>
        <strain evidence="7">cv. G1812</strain>
    </source>
</reference>
<keyword evidence="1" id="KW-0479">Metal-binding</keyword>
<keyword evidence="2 4" id="KW-0863">Zinc-finger</keyword>
<feature type="domain" description="SWIM-type" evidence="6">
    <location>
        <begin position="451"/>
        <end position="504"/>
    </location>
</feature>
<evidence type="ECO:0000256" key="3">
    <source>
        <dbReference type="ARBA" id="ARBA00022833"/>
    </source>
</evidence>
<feature type="region of interest" description="Disordered" evidence="5">
    <location>
        <begin position="625"/>
        <end position="645"/>
    </location>
</feature>
<dbReference type="Pfam" id="PF10551">
    <property type="entry name" value="MULE"/>
    <property type="match status" value="1"/>
</dbReference>
<evidence type="ECO:0000256" key="5">
    <source>
        <dbReference type="SAM" id="MobiDB-lite"/>
    </source>
</evidence>
<dbReference type="InterPro" id="IPR006564">
    <property type="entry name" value="Znf_PMZ"/>
</dbReference>
<evidence type="ECO:0000256" key="1">
    <source>
        <dbReference type="ARBA" id="ARBA00022723"/>
    </source>
</evidence>
<keyword evidence="8" id="KW-1185">Reference proteome</keyword>
<reference evidence="8" key="1">
    <citation type="journal article" date="2013" name="Nature">
        <title>Draft genome of the wheat A-genome progenitor Triticum urartu.</title>
        <authorList>
            <person name="Ling H.Q."/>
            <person name="Zhao S."/>
            <person name="Liu D."/>
            <person name="Wang J."/>
            <person name="Sun H."/>
            <person name="Zhang C."/>
            <person name="Fan H."/>
            <person name="Li D."/>
            <person name="Dong L."/>
            <person name="Tao Y."/>
            <person name="Gao C."/>
            <person name="Wu H."/>
            <person name="Li Y."/>
            <person name="Cui Y."/>
            <person name="Guo X."/>
            <person name="Zheng S."/>
            <person name="Wang B."/>
            <person name="Yu K."/>
            <person name="Liang Q."/>
            <person name="Yang W."/>
            <person name="Lou X."/>
            <person name="Chen J."/>
            <person name="Feng M."/>
            <person name="Jian J."/>
            <person name="Zhang X."/>
            <person name="Luo G."/>
            <person name="Jiang Y."/>
            <person name="Liu J."/>
            <person name="Wang Z."/>
            <person name="Sha Y."/>
            <person name="Zhang B."/>
            <person name="Wu H."/>
            <person name="Tang D."/>
            <person name="Shen Q."/>
            <person name="Xue P."/>
            <person name="Zou S."/>
            <person name="Wang X."/>
            <person name="Liu X."/>
            <person name="Wang F."/>
            <person name="Yang Y."/>
            <person name="An X."/>
            <person name="Dong Z."/>
            <person name="Zhang K."/>
            <person name="Zhang X."/>
            <person name="Luo M.C."/>
            <person name="Dvorak J."/>
            <person name="Tong Y."/>
            <person name="Wang J."/>
            <person name="Yang H."/>
            <person name="Li Z."/>
            <person name="Wang D."/>
            <person name="Zhang A."/>
            <person name="Wang J."/>
        </authorList>
    </citation>
    <scope>NUCLEOTIDE SEQUENCE</scope>
    <source>
        <strain evidence="8">cv. G1812</strain>
    </source>
</reference>
<evidence type="ECO:0000313" key="7">
    <source>
        <dbReference type="EnsemblPlants" id="TuG1812G0400001862.01.T01"/>
    </source>
</evidence>
<evidence type="ECO:0000313" key="8">
    <source>
        <dbReference type="Proteomes" id="UP000015106"/>
    </source>
</evidence>
<dbReference type="Proteomes" id="UP000015106">
    <property type="component" value="Chromosome 4"/>
</dbReference>
<dbReference type="EnsemblPlants" id="TuG1812G0400001862.01.T01">
    <property type="protein sequence ID" value="TuG1812G0400001862.01.T01"/>
    <property type="gene ID" value="TuG1812G0400001862.01"/>
</dbReference>
<evidence type="ECO:0000259" key="6">
    <source>
        <dbReference type="PROSITE" id="PS50966"/>
    </source>
</evidence>
<reference evidence="7" key="3">
    <citation type="submission" date="2022-06" db="UniProtKB">
        <authorList>
            <consortium name="EnsemblPlants"/>
        </authorList>
    </citation>
    <scope>IDENTIFICATION</scope>
</reference>
<dbReference type="SMART" id="SM00575">
    <property type="entry name" value="ZnF_PMZ"/>
    <property type="match status" value="1"/>
</dbReference>
<dbReference type="PANTHER" id="PTHR47718:SF2">
    <property type="entry name" value="PROTEIN FAR1-RELATED SEQUENCE 5-LIKE"/>
    <property type="match status" value="1"/>
</dbReference>
<proteinExistence type="predicted"/>
<keyword evidence="3" id="KW-0862">Zinc</keyword>
<evidence type="ECO:0000256" key="2">
    <source>
        <dbReference type="ARBA" id="ARBA00022771"/>
    </source>
</evidence>
<dbReference type="Gramene" id="TuG1812G0400001862.01.T01">
    <property type="protein sequence ID" value="TuG1812G0400001862.01.T01"/>
    <property type="gene ID" value="TuG1812G0400001862.01"/>
</dbReference>
<dbReference type="PANTHER" id="PTHR47718">
    <property type="entry name" value="OS01G0519700 PROTEIN"/>
    <property type="match status" value="1"/>
</dbReference>